<reference evidence="2 3" key="1">
    <citation type="submission" date="2020-04" db="EMBL/GenBank/DDBJ databases">
        <title>Perkinsus chesapeaki whole genome sequence.</title>
        <authorList>
            <person name="Bogema D.R."/>
        </authorList>
    </citation>
    <scope>NUCLEOTIDE SEQUENCE [LARGE SCALE GENOMIC DNA]</scope>
    <source>
        <strain evidence="2">ATCC PRA-425</strain>
    </source>
</reference>
<dbReference type="Proteomes" id="UP000591131">
    <property type="component" value="Unassembled WGS sequence"/>
</dbReference>
<accession>A0A7J6LJ20</accession>
<dbReference type="AlphaFoldDB" id="A0A7J6LJ20"/>
<evidence type="ECO:0000313" key="3">
    <source>
        <dbReference type="Proteomes" id="UP000591131"/>
    </source>
</evidence>
<keyword evidence="1" id="KW-0175">Coiled coil</keyword>
<comment type="caution">
    <text evidence="2">The sequence shown here is derived from an EMBL/GenBank/DDBJ whole genome shotgun (WGS) entry which is preliminary data.</text>
</comment>
<keyword evidence="3" id="KW-1185">Reference proteome</keyword>
<name>A0A7J6LJ20_PERCH</name>
<sequence length="415" mass="47068">YKKEEEYLPAAVQQLRRKGLDGTLNSKSVGENGNNYTVNTLMWDPSVIACILVIVMGWNLTVKEAVEVFLGGCNGICDRQCFLCTPWVKVFKDGTQLATTSVCVDDNSVNHCDNEDHIYKCFMLRVSSQSFLGILQSMVEGSRWTMELPYETWNTTGSTIIGPTGKRSKPLSEGIYSISLKSLSCLICTDATKTPASDWQLSDHWAGGYGSKKTTQHSYYLFRAFDEINYVGSRSDTKYCYLEGRSPLISNKNVTQSPMWISTWKRCEEENVTDTILCVRLIKSDILIVFNNILEEVCGIPVVDIKNFKVNSKEEVEYEPVNIGTISNLVGSNSPKDDGAKSWVNLSPAKSSSSVDKLMNQFEEVNEKIDKLTRMVLNLSQQRDQQQEGYREKPYRKSWHSEGWRNYNSSPNKRW</sequence>
<gene>
    <name evidence="2" type="ORF">FOL47_007737</name>
</gene>
<evidence type="ECO:0000256" key="1">
    <source>
        <dbReference type="SAM" id="Coils"/>
    </source>
</evidence>
<dbReference type="OrthoDB" id="468709at2759"/>
<feature type="coiled-coil region" evidence="1">
    <location>
        <begin position="355"/>
        <end position="382"/>
    </location>
</feature>
<proteinExistence type="predicted"/>
<dbReference type="EMBL" id="JAAPAO010000469">
    <property type="protein sequence ID" value="KAF4659030.1"/>
    <property type="molecule type" value="Genomic_DNA"/>
</dbReference>
<evidence type="ECO:0000313" key="2">
    <source>
        <dbReference type="EMBL" id="KAF4659030.1"/>
    </source>
</evidence>
<protein>
    <submittedName>
        <fullName evidence="2">Uncharacterized protein</fullName>
    </submittedName>
</protein>
<organism evidence="2 3">
    <name type="scientific">Perkinsus chesapeaki</name>
    <name type="common">Clam parasite</name>
    <name type="synonym">Perkinsus andrewsi</name>
    <dbReference type="NCBI Taxonomy" id="330153"/>
    <lineage>
        <taxon>Eukaryota</taxon>
        <taxon>Sar</taxon>
        <taxon>Alveolata</taxon>
        <taxon>Perkinsozoa</taxon>
        <taxon>Perkinsea</taxon>
        <taxon>Perkinsida</taxon>
        <taxon>Perkinsidae</taxon>
        <taxon>Perkinsus</taxon>
    </lineage>
</organism>
<feature type="non-terminal residue" evidence="2">
    <location>
        <position position="1"/>
    </location>
</feature>